<dbReference type="CDD" id="cd13999">
    <property type="entry name" value="STKc_MAP3K-like"/>
    <property type="match status" value="1"/>
</dbReference>
<dbReference type="InterPro" id="IPR051681">
    <property type="entry name" value="Ser/Thr_Kinases-Pseudokinases"/>
</dbReference>
<proteinExistence type="inferred from homology"/>
<evidence type="ECO:0000256" key="10">
    <source>
        <dbReference type="RuleBase" id="RU000304"/>
    </source>
</evidence>
<evidence type="ECO:0000256" key="1">
    <source>
        <dbReference type="ARBA" id="ARBA00022527"/>
    </source>
</evidence>
<keyword evidence="8" id="KW-0727">SH2 domain</keyword>
<dbReference type="Gene3D" id="3.30.505.10">
    <property type="entry name" value="SH2 domain"/>
    <property type="match status" value="1"/>
</dbReference>
<reference evidence="13" key="1">
    <citation type="journal article" date="2020" name="J. Eukaryot. Microbiol.">
        <title>De novo Sequencing, Assembly and Annotation of the Transcriptome for the Free-Living Testate Amoeba Arcella intermedia.</title>
        <authorList>
            <person name="Ribeiro G.M."/>
            <person name="Porfirio-Sousa A.L."/>
            <person name="Maurer-Alcala X.X."/>
            <person name="Katz L.A."/>
            <person name="Lahr D.J.G."/>
        </authorList>
    </citation>
    <scope>NUCLEOTIDE SEQUENCE</scope>
</reference>
<dbReference type="InterPro" id="IPR000980">
    <property type="entry name" value="SH2"/>
</dbReference>
<accession>A0A6B2L2L3</accession>
<dbReference type="Gene3D" id="1.10.510.10">
    <property type="entry name" value="Transferase(Phosphotransferase) domain 1"/>
    <property type="match status" value="1"/>
</dbReference>
<evidence type="ECO:0008006" key="14">
    <source>
        <dbReference type="Google" id="ProtNLM"/>
    </source>
</evidence>
<keyword evidence="2" id="KW-0808">Transferase</keyword>
<feature type="domain" description="SH2" evidence="11">
    <location>
        <begin position="376"/>
        <end position="460"/>
    </location>
</feature>
<dbReference type="InterPro" id="IPR011009">
    <property type="entry name" value="Kinase-like_dom_sf"/>
</dbReference>
<dbReference type="SUPFAM" id="SSF55550">
    <property type="entry name" value="SH2 domain"/>
    <property type="match status" value="1"/>
</dbReference>
<evidence type="ECO:0000256" key="6">
    <source>
        <dbReference type="ARBA" id="ARBA00023137"/>
    </source>
</evidence>
<dbReference type="PRINTS" id="PR00109">
    <property type="entry name" value="TYRKINASE"/>
</dbReference>
<evidence type="ECO:0000313" key="13">
    <source>
        <dbReference type="EMBL" id="NDV31200.1"/>
    </source>
</evidence>
<dbReference type="InterPro" id="IPR008271">
    <property type="entry name" value="Ser/Thr_kinase_AS"/>
</dbReference>
<dbReference type="EMBL" id="GIBP01002231">
    <property type="protein sequence ID" value="NDV31200.1"/>
    <property type="molecule type" value="Transcribed_RNA"/>
</dbReference>
<dbReference type="GO" id="GO:0004713">
    <property type="term" value="F:protein tyrosine kinase activity"/>
    <property type="evidence" value="ECO:0007669"/>
    <property type="project" value="UniProtKB-KW"/>
</dbReference>
<dbReference type="GO" id="GO:0004674">
    <property type="term" value="F:protein serine/threonine kinase activity"/>
    <property type="evidence" value="ECO:0007669"/>
    <property type="project" value="UniProtKB-KW"/>
</dbReference>
<evidence type="ECO:0000256" key="7">
    <source>
        <dbReference type="ARBA" id="ARBA00025089"/>
    </source>
</evidence>
<dbReference type="SMART" id="SM00252">
    <property type="entry name" value="SH2"/>
    <property type="match status" value="1"/>
</dbReference>
<evidence type="ECO:0000256" key="4">
    <source>
        <dbReference type="ARBA" id="ARBA00022777"/>
    </source>
</evidence>
<dbReference type="CDD" id="cd00173">
    <property type="entry name" value="SH2"/>
    <property type="match status" value="1"/>
</dbReference>
<keyword evidence="5 9" id="KW-0067">ATP-binding</keyword>
<evidence type="ECO:0000256" key="8">
    <source>
        <dbReference type="PROSITE-ProRule" id="PRU00191"/>
    </source>
</evidence>
<evidence type="ECO:0000256" key="5">
    <source>
        <dbReference type="ARBA" id="ARBA00022840"/>
    </source>
</evidence>
<dbReference type="PANTHER" id="PTHR44329:SF298">
    <property type="entry name" value="MIXED LINEAGE KINASE DOMAIN-LIKE PROTEIN"/>
    <property type="match status" value="1"/>
</dbReference>
<dbReference type="Pfam" id="PF07714">
    <property type="entry name" value="PK_Tyr_Ser-Thr"/>
    <property type="match status" value="1"/>
</dbReference>
<keyword evidence="6" id="KW-0829">Tyrosine-protein kinase</keyword>
<dbReference type="InterPro" id="IPR001245">
    <property type="entry name" value="Ser-Thr/Tyr_kinase_cat_dom"/>
</dbReference>
<evidence type="ECO:0000259" key="11">
    <source>
        <dbReference type="PROSITE" id="PS50001"/>
    </source>
</evidence>
<keyword evidence="1 10" id="KW-0723">Serine/threonine-protein kinase</keyword>
<dbReference type="PROSITE" id="PS50011">
    <property type="entry name" value="PROTEIN_KINASE_DOM"/>
    <property type="match status" value="1"/>
</dbReference>
<dbReference type="Gene3D" id="3.30.200.20">
    <property type="entry name" value="Phosphorylase Kinase, domain 1"/>
    <property type="match status" value="1"/>
</dbReference>
<dbReference type="InterPro" id="IPR000719">
    <property type="entry name" value="Prot_kinase_dom"/>
</dbReference>
<keyword evidence="3 9" id="KW-0547">Nucleotide-binding</keyword>
<protein>
    <recommendedName>
        <fullName evidence="14">Protein kinase domain-containing protein</fullName>
    </recommendedName>
</protein>
<dbReference type="Pfam" id="PF00017">
    <property type="entry name" value="SH2"/>
    <property type="match status" value="1"/>
</dbReference>
<dbReference type="SMART" id="SM00220">
    <property type="entry name" value="S_TKc"/>
    <property type="match status" value="1"/>
</dbReference>
<evidence type="ECO:0000256" key="2">
    <source>
        <dbReference type="ARBA" id="ARBA00022679"/>
    </source>
</evidence>
<feature type="domain" description="Protein kinase" evidence="12">
    <location>
        <begin position="12"/>
        <end position="272"/>
    </location>
</feature>
<organism evidence="13">
    <name type="scientific">Arcella intermedia</name>
    <dbReference type="NCBI Taxonomy" id="1963864"/>
    <lineage>
        <taxon>Eukaryota</taxon>
        <taxon>Amoebozoa</taxon>
        <taxon>Tubulinea</taxon>
        <taxon>Elardia</taxon>
        <taxon>Arcellinida</taxon>
        <taxon>Sphaerothecina</taxon>
        <taxon>Arcellidae</taxon>
        <taxon>Arcella</taxon>
    </lineage>
</organism>
<dbReference type="PROSITE" id="PS00107">
    <property type="entry name" value="PROTEIN_KINASE_ATP"/>
    <property type="match status" value="1"/>
</dbReference>
<dbReference type="AlphaFoldDB" id="A0A6B2L2L3"/>
<name>A0A6B2L2L3_9EUKA</name>
<dbReference type="PANTHER" id="PTHR44329">
    <property type="entry name" value="SERINE/THREONINE-PROTEIN KINASE TNNI3K-RELATED"/>
    <property type="match status" value="1"/>
</dbReference>
<keyword evidence="4" id="KW-0418">Kinase</keyword>
<comment type="function">
    <text evidence="7">Required for proper chemotaxis and phagocytosis; proper spatiotemporal control of F-actin levels in chemotaxing cells. Negative regulator of the PI3K (phosphatidylinositol 3 kinase) pathway. Predominantly phosphorylates serines and threonines and tyrosines at a lower level.</text>
</comment>
<dbReference type="SUPFAM" id="SSF56112">
    <property type="entry name" value="Protein kinase-like (PK-like)"/>
    <property type="match status" value="1"/>
</dbReference>
<sequence length="483" mass="55894">MNLEGNMSYRDILLVKKIGEGQYGDVWMGKYHDYPVACKILKRQMTDKESEKAIEELKLMAKLKHPNVVLFMGACLNDQKQICIVTEFASRGDLRTVAPQVKSLAKRLKLGLDVASGLAWIHANGIVHRDLKLPNLLVFEDWSVKIADFGLSLQLEEGVSINRFGGNVKYSAPEILKARYDESITIYPYSEKTDVYSFGLMFWELVTLKPLFIRPKEYKGKKGLAKYVLSGYRPAIEKNWPQSLTTILSNCWHQDPNRRPLFREIIGQWPSLTIDVLCPDKWGREVCKVLFVAQETVPFVEFMRAFSQTCFANPQTLQTKKMYRKFLSVLLCENEFDDTVSKQRFCNIVGWFSPVDKSQDCAKFFGRMKDLLTRRYFHGFLSETKAENQLKQLWDSTSNKQSYYVIRFSESDVGAFILTFIDFNGHIQHEKILNRGGMWYVEGLAEEYDSWSKVKQAFKQVWNIGYHLPKSPYSNLFKTGMFG</sequence>
<feature type="binding site" evidence="9">
    <location>
        <position position="39"/>
    </location>
    <ligand>
        <name>ATP</name>
        <dbReference type="ChEBI" id="CHEBI:30616"/>
    </ligand>
</feature>
<dbReference type="PROSITE" id="PS00108">
    <property type="entry name" value="PROTEIN_KINASE_ST"/>
    <property type="match status" value="1"/>
</dbReference>
<evidence type="ECO:0000259" key="12">
    <source>
        <dbReference type="PROSITE" id="PS50011"/>
    </source>
</evidence>
<dbReference type="GO" id="GO:0005524">
    <property type="term" value="F:ATP binding"/>
    <property type="evidence" value="ECO:0007669"/>
    <property type="project" value="UniProtKB-UniRule"/>
</dbReference>
<dbReference type="PROSITE" id="PS50001">
    <property type="entry name" value="SH2"/>
    <property type="match status" value="1"/>
</dbReference>
<dbReference type="InterPro" id="IPR036860">
    <property type="entry name" value="SH2_dom_sf"/>
</dbReference>
<evidence type="ECO:0000256" key="9">
    <source>
        <dbReference type="PROSITE-ProRule" id="PRU10141"/>
    </source>
</evidence>
<comment type="similarity">
    <text evidence="10">Belongs to the protein kinase superfamily.</text>
</comment>
<dbReference type="InterPro" id="IPR017441">
    <property type="entry name" value="Protein_kinase_ATP_BS"/>
</dbReference>
<evidence type="ECO:0000256" key="3">
    <source>
        <dbReference type="ARBA" id="ARBA00022741"/>
    </source>
</evidence>